<feature type="region of interest" description="Disordered" evidence="1">
    <location>
        <begin position="1"/>
        <end position="35"/>
    </location>
</feature>
<dbReference type="OrthoDB" id="3270723at2759"/>
<reference evidence="2" key="1">
    <citation type="submission" date="2021-03" db="EMBL/GenBank/DDBJ databases">
        <title>Evolutionary innovations through gain and loss of genes in the ectomycorrhizal Boletales.</title>
        <authorList>
            <person name="Wu G."/>
            <person name="Miyauchi S."/>
            <person name="Morin E."/>
            <person name="Yang Z.-L."/>
            <person name="Xu J."/>
            <person name="Martin F.M."/>
        </authorList>
    </citation>
    <scope>NUCLEOTIDE SEQUENCE</scope>
    <source>
        <strain evidence="2">BR01</strain>
    </source>
</reference>
<protein>
    <submittedName>
        <fullName evidence="2">Uncharacterized protein</fullName>
    </submittedName>
</protein>
<feature type="region of interest" description="Disordered" evidence="1">
    <location>
        <begin position="243"/>
        <end position="288"/>
    </location>
</feature>
<evidence type="ECO:0000313" key="2">
    <source>
        <dbReference type="EMBL" id="KAG6375781.1"/>
    </source>
</evidence>
<organism evidence="2 3">
    <name type="scientific">Boletus reticuloceps</name>
    <dbReference type="NCBI Taxonomy" id="495285"/>
    <lineage>
        <taxon>Eukaryota</taxon>
        <taxon>Fungi</taxon>
        <taxon>Dikarya</taxon>
        <taxon>Basidiomycota</taxon>
        <taxon>Agaricomycotina</taxon>
        <taxon>Agaricomycetes</taxon>
        <taxon>Agaricomycetidae</taxon>
        <taxon>Boletales</taxon>
        <taxon>Boletineae</taxon>
        <taxon>Boletaceae</taxon>
        <taxon>Boletoideae</taxon>
        <taxon>Boletus</taxon>
    </lineage>
</organism>
<keyword evidence="3" id="KW-1185">Reference proteome</keyword>
<name>A0A8I3A8I6_9AGAM</name>
<gene>
    <name evidence="2" type="ORF">JVT61DRAFT_2631</name>
</gene>
<sequence>MAAANKAGQPRGKGARLRSVSQPPLHPPRTLPCATSITSKRRTSILPPFRCISVQERALDTKPTQSCMATAGTPISTVAIRGLPTIIPFVTPASPFVSPQHQIHPQSTGSSSRSPFSPSPTHSTSASPHGMVAPDLAPPVHPLQVVQTHILEHSRPSQQSSPQQSPLHHPSSSPSHHNPHSTYFPYPAQLRLDDLQQPIAQARPPHHTSPQSLPTMEGLDWSINQNYPFQSLDVAASWQRQQQQQQLTNTTHSRQIHHPQQQVLTTRRFPSTHRHSPNQQPMAGPSNHLQASLANDLSRESTDPRMRAHVENQTPAYSDLANTNTAQSHALNLDASPSWNSAMTQMQMVEYDHFYQAQQDQLHDQLPPLDSAHQHLPSHSSIGLQSHYSQELSRQQLQQLRQQHLRLEQARRHSLAGEYLQQHYGGTLHPHPQQQHSQQHNFFNEEPSRLHLYQTHRGAHDPTQAPLPSSPLLDPSAYTQARHLHPQMQRHHPHYIVEENHNMKYDPPSLQRTPPLRLE</sequence>
<feature type="compositionally biased region" description="Polar residues" evidence="1">
    <location>
        <begin position="247"/>
        <end position="269"/>
    </location>
</feature>
<proteinExistence type="predicted"/>
<evidence type="ECO:0000256" key="1">
    <source>
        <dbReference type="SAM" id="MobiDB-lite"/>
    </source>
</evidence>
<feature type="region of interest" description="Disordered" evidence="1">
    <location>
        <begin position="152"/>
        <end position="185"/>
    </location>
</feature>
<accession>A0A8I3A8I6</accession>
<feature type="region of interest" description="Disordered" evidence="1">
    <location>
        <begin position="97"/>
        <end position="137"/>
    </location>
</feature>
<dbReference type="Proteomes" id="UP000683000">
    <property type="component" value="Unassembled WGS sequence"/>
</dbReference>
<comment type="caution">
    <text evidence="2">The sequence shown here is derived from an EMBL/GenBank/DDBJ whole genome shotgun (WGS) entry which is preliminary data.</text>
</comment>
<feature type="region of interest" description="Disordered" evidence="1">
    <location>
        <begin position="367"/>
        <end position="397"/>
    </location>
</feature>
<feature type="compositionally biased region" description="Polar residues" evidence="1">
    <location>
        <begin position="377"/>
        <end position="388"/>
    </location>
</feature>
<dbReference type="AlphaFoldDB" id="A0A8I3A8I6"/>
<dbReference type="EMBL" id="JAGFBS010000013">
    <property type="protein sequence ID" value="KAG6375781.1"/>
    <property type="molecule type" value="Genomic_DNA"/>
</dbReference>
<evidence type="ECO:0000313" key="3">
    <source>
        <dbReference type="Proteomes" id="UP000683000"/>
    </source>
</evidence>
<feature type="compositionally biased region" description="Low complexity" evidence="1">
    <location>
        <begin position="104"/>
        <end position="129"/>
    </location>
</feature>
<feature type="compositionally biased region" description="Polar residues" evidence="1">
    <location>
        <begin position="277"/>
        <end position="288"/>
    </location>
</feature>
<feature type="compositionally biased region" description="Low complexity" evidence="1">
    <location>
        <begin position="156"/>
        <end position="176"/>
    </location>
</feature>